<organism evidence="3 4">
    <name type="scientific">Zavarzinia compransoris</name>
    <dbReference type="NCBI Taxonomy" id="1264899"/>
    <lineage>
        <taxon>Bacteria</taxon>
        <taxon>Pseudomonadati</taxon>
        <taxon>Pseudomonadota</taxon>
        <taxon>Alphaproteobacteria</taxon>
        <taxon>Rhodospirillales</taxon>
        <taxon>Zavarziniaceae</taxon>
        <taxon>Zavarzinia</taxon>
    </lineage>
</organism>
<dbReference type="Pfam" id="PF13350">
    <property type="entry name" value="Y_phosphatase3"/>
    <property type="match status" value="1"/>
</dbReference>
<protein>
    <submittedName>
        <fullName evidence="3">Protein-tyrosine-phosphatase</fullName>
    </submittedName>
</protein>
<dbReference type="GO" id="GO:0004721">
    <property type="term" value="F:phosphoprotein phosphatase activity"/>
    <property type="evidence" value="ECO:0007669"/>
    <property type="project" value="InterPro"/>
</dbReference>
<dbReference type="PROSITE" id="PS00383">
    <property type="entry name" value="TYR_PHOSPHATASE_1"/>
    <property type="match status" value="1"/>
</dbReference>
<sequence>MTVVAGLTNFRDFGGYAAAGGRRLARGRLFRSAGLSALSDRGVDDLGRLNLGLLVDLRHPHERLREPSRLPAAFAGRVLATEGAAGGDAAHLAGLISGLADGGEGRRMMLDYYRHAPFSEDRRDLFARAITALAETEGAALIHCTAGKDRTGLLVALIQHLLGVARADIIAEYMRSLDALAELEAASSRWLIAQNLPGDLGPGVMRAFAGVDPAYIEAGLDAIEAACGTVDAYCRDLLGLGPAVRDRLAARLYD</sequence>
<dbReference type="InterPro" id="IPR026893">
    <property type="entry name" value="Tyr/Ser_Pase_IphP-type"/>
</dbReference>
<dbReference type="Proteomes" id="UP000246077">
    <property type="component" value="Unassembled WGS sequence"/>
</dbReference>
<dbReference type="SUPFAM" id="SSF52799">
    <property type="entry name" value="(Phosphotyrosine protein) phosphatases II"/>
    <property type="match status" value="1"/>
</dbReference>
<evidence type="ECO:0000259" key="2">
    <source>
        <dbReference type="PROSITE" id="PS50056"/>
    </source>
</evidence>
<reference evidence="4" key="1">
    <citation type="submission" date="2018-05" db="EMBL/GenBank/DDBJ databases">
        <title>Zavarzinia sp. HR-AS.</title>
        <authorList>
            <person name="Lee Y."/>
            <person name="Jeon C.O."/>
        </authorList>
    </citation>
    <scope>NUCLEOTIDE SEQUENCE [LARGE SCALE GENOMIC DNA]</scope>
    <source>
        <strain evidence="4">DSM 1231</strain>
    </source>
</reference>
<dbReference type="AlphaFoldDB" id="A0A317DVZ2"/>
<proteinExistence type="inferred from homology"/>
<keyword evidence="4" id="KW-1185">Reference proteome</keyword>
<dbReference type="InterPro" id="IPR029021">
    <property type="entry name" value="Prot-tyrosine_phosphatase-like"/>
</dbReference>
<dbReference type="InterPro" id="IPR016130">
    <property type="entry name" value="Tyr_Pase_AS"/>
</dbReference>
<evidence type="ECO:0000313" key="4">
    <source>
        <dbReference type="Proteomes" id="UP000246077"/>
    </source>
</evidence>
<name>A0A317DVZ2_9PROT</name>
<feature type="domain" description="Tyrosine specific protein phosphatases" evidence="2">
    <location>
        <begin position="124"/>
        <end position="157"/>
    </location>
</feature>
<dbReference type="PANTHER" id="PTHR31126:SF1">
    <property type="entry name" value="TYROSINE SPECIFIC PROTEIN PHOSPHATASES DOMAIN-CONTAINING PROTEIN"/>
    <property type="match status" value="1"/>
</dbReference>
<dbReference type="EMBL" id="QGLF01000005">
    <property type="protein sequence ID" value="PWR18877.1"/>
    <property type="molecule type" value="Genomic_DNA"/>
</dbReference>
<dbReference type="PANTHER" id="PTHR31126">
    <property type="entry name" value="TYROSINE-PROTEIN PHOSPHATASE"/>
    <property type="match status" value="1"/>
</dbReference>
<evidence type="ECO:0000256" key="1">
    <source>
        <dbReference type="ARBA" id="ARBA00009580"/>
    </source>
</evidence>
<dbReference type="Gene3D" id="3.90.190.10">
    <property type="entry name" value="Protein tyrosine phosphatase superfamily"/>
    <property type="match status" value="1"/>
</dbReference>
<dbReference type="PROSITE" id="PS50056">
    <property type="entry name" value="TYR_PHOSPHATASE_2"/>
    <property type="match status" value="1"/>
</dbReference>
<gene>
    <name evidence="3" type="ORF">DKG75_18055</name>
</gene>
<dbReference type="OrthoDB" id="9814896at2"/>
<accession>A0A317DVZ2</accession>
<comment type="caution">
    <text evidence="3">The sequence shown here is derived from an EMBL/GenBank/DDBJ whole genome shotgun (WGS) entry which is preliminary data.</text>
</comment>
<comment type="similarity">
    <text evidence="1">Belongs to the protein-tyrosine phosphatase family.</text>
</comment>
<dbReference type="RefSeq" id="WP_109922563.1">
    <property type="nucleotide sequence ID" value="NZ_QGLF01000005.1"/>
</dbReference>
<dbReference type="InterPro" id="IPR000387">
    <property type="entry name" value="Tyr_Pase_dom"/>
</dbReference>
<evidence type="ECO:0000313" key="3">
    <source>
        <dbReference type="EMBL" id="PWR18877.1"/>
    </source>
</evidence>